<protein>
    <submittedName>
        <fullName evidence="3">Putative cysteine desulfurase</fullName>
        <ecNumber evidence="3">2.8.1.7</ecNumber>
    </submittedName>
</protein>
<dbReference type="RefSeq" id="WP_145234462.1">
    <property type="nucleotide sequence ID" value="NZ_CP036273.1"/>
</dbReference>
<feature type="domain" description="Aminotransferase class V" evidence="2">
    <location>
        <begin position="18"/>
        <end position="352"/>
    </location>
</feature>
<keyword evidence="4" id="KW-1185">Reference proteome</keyword>
<accession>A0A517XMZ5</accession>
<reference evidence="3 4" key="1">
    <citation type="submission" date="2019-02" db="EMBL/GenBank/DDBJ databases">
        <title>Deep-cultivation of Planctomycetes and their phenomic and genomic characterization uncovers novel biology.</title>
        <authorList>
            <person name="Wiegand S."/>
            <person name="Jogler M."/>
            <person name="Boedeker C."/>
            <person name="Pinto D."/>
            <person name="Vollmers J."/>
            <person name="Rivas-Marin E."/>
            <person name="Kohn T."/>
            <person name="Peeters S.H."/>
            <person name="Heuer A."/>
            <person name="Rast P."/>
            <person name="Oberbeckmann S."/>
            <person name="Bunk B."/>
            <person name="Jeske O."/>
            <person name="Meyerdierks A."/>
            <person name="Storesund J.E."/>
            <person name="Kallscheuer N."/>
            <person name="Luecker S."/>
            <person name="Lage O.M."/>
            <person name="Pohl T."/>
            <person name="Merkel B.J."/>
            <person name="Hornburger P."/>
            <person name="Mueller R.-W."/>
            <person name="Bruemmer F."/>
            <person name="Labrenz M."/>
            <person name="Spormann A.M."/>
            <person name="Op den Camp H."/>
            <person name="Overmann J."/>
            <person name="Amann R."/>
            <person name="Jetten M.S.M."/>
            <person name="Mascher T."/>
            <person name="Medema M.H."/>
            <person name="Devos D.P."/>
            <person name="Kaster A.-K."/>
            <person name="Ovreas L."/>
            <person name="Rohde M."/>
            <person name="Galperin M.Y."/>
            <person name="Jogler C."/>
        </authorList>
    </citation>
    <scope>NUCLEOTIDE SEQUENCE [LARGE SCALE GENOMIC DNA]</scope>
    <source>
        <strain evidence="3 4">ETA_A1</strain>
    </source>
</reference>
<evidence type="ECO:0000313" key="3">
    <source>
        <dbReference type="EMBL" id="QDU18878.1"/>
    </source>
</evidence>
<dbReference type="Proteomes" id="UP000319576">
    <property type="component" value="Chromosome"/>
</dbReference>
<dbReference type="InterPro" id="IPR015422">
    <property type="entry name" value="PyrdxlP-dep_Trfase_small"/>
</dbReference>
<dbReference type="InterPro" id="IPR000192">
    <property type="entry name" value="Aminotrans_V_dom"/>
</dbReference>
<dbReference type="KEGG" id="uli:ETAA1_07740"/>
<evidence type="ECO:0000256" key="1">
    <source>
        <dbReference type="ARBA" id="ARBA00022898"/>
    </source>
</evidence>
<dbReference type="Pfam" id="PF00266">
    <property type="entry name" value="Aminotran_5"/>
    <property type="match status" value="1"/>
</dbReference>
<dbReference type="OrthoDB" id="9804366at2"/>
<dbReference type="EC" id="2.8.1.7" evidence="3"/>
<organism evidence="3 4">
    <name type="scientific">Urbifossiella limnaea</name>
    <dbReference type="NCBI Taxonomy" id="2528023"/>
    <lineage>
        <taxon>Bacteria</taxon>
        <taxon>Pseudomonadati</taxon>
        <taxon>Planctomycetota</taxon>
        <taxon>Planctomycetia</taxon>
        <taxon>Gemmatales</taxon>
        <taxon>Gemmataceae</taxon>
        <taxon>Urbifossiella</taxon>
    </lineage>
</organism>
<name>A0A517XMZ5_9BACT</name>
<dbReference type="GO" id="GO:0031071">
    <property type="term" value="F:cysteine desulfurase activity"/>
    <property type="evidence" value="ECO:0007669"/>
    <property type="project" value="UniProtKB-EC"/>
</dbReference>
<keyword evidence="3" id="KW-0808">Transferase</keyword>
<dbReference type="Gene3D" id="3.90.1150.10">
    <property type="entry name" value="Aspartate Aminotransferase, domain 1"/>
    <property type="match status" value="1"/>
</dbReference>
<dbReference type="InterPro" id="IPR015421">
    <property type="entry name" value="PyrdxlP-dep_Trfase_major"/>
</dbReference>
<evidence type="ECO:0000259" key="2">
    <source>
        <dbReference type="Pfam" id="PF00266"/>
    </source>
</evidence>
<proteinExistence type="predicted"/>
<evidence type="ECO:0000313" key="4">
    <source>
        <dbReference type="Proteomes" id="UP000319576"/>
    </source>
</evidence>
<sequence length="380" mass="40755">MDRAAFRSHFPVTGHWAFLDHAAVAPLPDVAVAALHEYGASLAANGIAAVRDWTHRVREVRELARRLVNAPSADDVFFVPSTTHGIGVIAEGFPWRSGDNVVFPADEYPANQYPWLNLAGRGVEARRVPTRAGRVLPDDLRAAVDGRTRLLAVSAVQFATGFRADLDALGELCRERGVFFFVDAIQALGAFPIDVQRSPIDALAADGHKWMLGPEGAGFGYVRREWVDRLHPIGVGAFSVARPLEFSTIDFTLKPHAGRWEGGALNVPGITAFGASLELLLNAGVPALQARVLELTDYLSEKATAAGWDVYSSRRPGEASGIVSLTVPGVPAEAVVAACRAAGVIVNARAGRVRVSPHGYNNEGEIDRFVAAVRGMTKDQ</sequence>
<dbReference type="SUPFAM" id="SSF53383">
    <property type="entry name" value="PLP-dependent transferases"/>
    <property type="match status" value="1"/>
</dbReference>
<gene>
    <name evidence="3" type="primary">csd_2</name>
    <name evidence="3" type="ORF">ETAA1_07740</name>
</gene>
<dbReference type="PANTHER" id="PTHR43586">
    <property type="entry name" value="CYSTEINE DESULFURASE"/>
    <property type="match status" value="1"/>
</dbReference>
<dbReference type="EMBL" id="CP036273">
    <property type="protein sequence ID" value="QDU18878.1"/>
    <property type="molecule type" value="Genomic_DNA"/>
</dbReference>
<keyword evidence="1" id="KW-0663">Pyridoxal phosphate</keyword>
<dbReference type="AlphaFoldDB" id="A0A517XMZ5"/>
<dbReference type="Gene3D" id="3.40.640.10">
    <property type="entry name" value="Type I PLP-dependent aspartate aminotransferase-like (Major domain)"/>
    <property type="match status" value="1"/>
</dbReference>
<dbReference type="InterPro" id="IPR015424">
    <property type="entry name" value="PyrdxlP-dep_Trfase"/>
</dbReference>
<dbReference type="PANTHER" id="PTHR43586:SF15">
    <property type="entry name" value="BLR3095 PROTEIN"/>
    <property type="match status" value="1"/>
</dbReference>